<dbReference type="PANTHER" id="PTHR10091">
    <property type="entry name" value="ALDOSE-1-EPIMERASE"/>
    <property type="match status" value="1"/>
</dbReference>
<dbReference type="EMBL" id="CP001875">
    <property type="protein sequence ID" value="ADD76368.1"/>
    <property type="molecule type" value="Genomic_DNA"/>
</dbReference>
<keyword evidence="3 5" id="KW-0413">Isomerase</keyword>
<feature type="binding site" evidence="7">
    <location>
        <position position="252"/>
    </location>
    <ligand>
        <name>beta-D-galactose</name>
        <dbReference type="ChEBI" id="CHEBI:27667"/>
    </ligand>
</feature>
<feature type="active site" description="Proton donor" evidence="6">
    <location>
        <position position="182"/>
    </location>
</feature>
<keyword evidence="4 5" id="KW-0119">Carbohydrate metabolism</keyword>
<dbReference type="UniPathway" id="UPA00242"/>
<evidence type="ECO:0000256" key="8">
    <source>
        <dbReference type="PIRSR" id="PIRSR005096-3"/>
    </source>
</evidence>
<dbReference type="Gene3D" id="2.70.98.10">
    <property type="match status" value="1"/>
</dbReference>
<dbReference type="STRING" id="706191.PANA_1201"/>
<dbReference type="SUPFAM" id="SSF74650">
    <property type="entry name" value="Galactose mutarotase-like"/>
    <property type="match status" value="1"/>
</dbReference>
<dbReference type="Proteomes" id="UP000001702">
    <property type="component" value="Chromosome"/>
</dbReference>
<accession>D4GMN3</accession>
<dbReference type="InterPro" id="IPR008183">
    <property type="entry name" value="Aldose_1/G6P_1-epimerase"/>
</dbReference>
<dbReference type="GO" id="GO:0006006">
    <property type="term" value="P:glucose metabolic process"/>
    <property type="evidence" value="ECO:0007669"/>
    <property type="project" value="TreeGrafter"/>
</dbReference>
<dbReference type="PIRSF" id="PIRSF005096">
    <property type="entry name" value="GALM"/>
    <property type="match status" value="1"/>
</dbReference>
<evidence type="ECO:0000256" key="1">
    <source>
        <dbReference type="ARBA" id="ARBA00005028"/>
    </source>
</evidence>
<evidence type="ECO:0000256" key="2">
    <source>
        <dbReference type="ARBA" id="ARBA00006206"/>
    </source>
</evidence>
<dbReference type="CDD" id="cd09019">
    <property type="entry name" value="galactose_mutarotase_like"/>
    <property type="match status" value="1"/>
</dbReference>
<protein>
    <recommendedName>
        <fullName evidence="5">Aldose 1-epimerase</fullName>
        <ecNumber evidence="5">5.1.3.3</ecNumber>
    </recommendedName>
</protein>
<dbReference type="Pfam" id="PF01263">
    <property type="entry name" value="Aldose_epim"/>
    <property type="match status" value="1"/>
</dbReference>
<dbReference type="PANTHER" id="PTHR10091:SF0">
    <property type="entry name" value="GALACTOSE MUTAROTASE"/>
    <property type="match status" value="1"/>
</dbReference>
<gene>
    <name evidence="9" type="primary">galM</name>
    <name evidence="9" type="ordered locus">PANA_1201</name>
</gene>
<dbReference type="eggNOG" id="COG2017">
    <property type="taxonomic scope" value="Bacteria"/>
</dbReference>
<name>D4GMN3_PANAM</name>
<dbReference type="InterPro" id="IPR011013">
    <property type="entry name" value="Gal_mutarotase_sf_dom"/>
</dbReference>
<proteinExistence type="inferred from homology"/>
<dbReference type="NCBIfam" id="TIGR02636">
    <property type="entry name" value="galM_Leloir"/>
    <property type="match status" value="1"/>
</dbReference>
<comment type="similarity">
    <text evidence="2 5">Belongs to the aldose epimerase family.</text>
</comment>
<evidence type="ECO:0000313" key="10">
    <source>
        <dbReference type="Proteomes" id="UP000001702"/>
    </source>
</evidence>
<dbReference type="GO" id="GO:0033499">
    <property type="term" value="P:galactose catabolic process via UDP-galactose, Leloir pathway"/>
    <property type="evidence" value="ECO:0007669"/>
    <property type="project" value="TreeGrafter"/>
</dbReference>
<dbReference type="KEGG" id="pam:PANA_1201"/>
<evidence type="ECO:0000256" key="4">
    <source>
        <dbReference type="ARBA" id="ARBA00023277"/>
    </source>
</evidence>
<dbReference type="HOGENOM" id="CLU_031753_1_0_6"/>
<keyword evidence="10" id="KW-1185">Reference proteome</keyword>
<dbReference type="InterPro" id="IPR047215">
    <property type="entry name" value="Galactose_mutarotase-like"/>
</dbReference>
<feature type="binding site" evidence="8">
    <location>
        <begin position="87"/>
        <end position="88"/>
    </location>
    <ligand>
        <name>beta-D-galactose</name>
        <dbReference type="ChEBI" id="CHEBI:27667"/>
    </ligand>
</feature>
<evidence type="ECO:0000256" key="7">
    <source>
        <dbReference type="PIRSR" id="PIRSR005096-2"/>
    </source>
</evidence>
<dbReference type="NCBIfam" id="NF008277">
    <property type="entry name" value="PRK11055.1"/>
    <property type="match status" value="1"/>
</dbReference>
<sequence length="353" mass="39535">MQSIRRSGPMLNDVNSHAPDGQPWRITVLRNANGMIATFMDWGATWLSARVPLQDGHVREALLGCATPSDYLHQDAYLGATVGRYANRIAGAKLNKISRQLSANQGEHQLHGGPEGFDKRRWQIVSQSETEVHYRLDSPDGDQGYPGNLIADLRYVLDDDNCLSIHYQAQCDQPCPVGLTNHAYFNLDAHHGDARQHRLQLHADRYLPVDSEGIPNGPLKAVDGTSFDFRQAKRIEQDFLADDDQKAVKGYDHAFLLNSAGDSSQPAAELWSEDGKLQLSVTTSAPALQFYSGNYLAGTRAREQESYTAFQGIALESEFLPDSPNHPEWPQDDCWLQPGDRWESVTRYRFTPR</sequence>
<comment type="pathway">
    <text evidence="1 5">Carbohydrate metabolism; hexose metabolism.</text>
</comment>
<evidence type="ECO:0000256" key="3">
    <source>
        <dbReference type="ARBA" id="ARBA00023235"/>
    </source>
</evidence>
<comment type="catalytic activity">
    <reaction evidence="5">
        <text>alpha-D-glucose = beta-D-glucose</text>
        <dbReference type="Rhea" id="RHEA:10264"/>
        <dbReference type="ChEBI" id="CHEBI:15903"/>
        <dbReference type="ChEBI" id="CHEBI:17925"/>
        <dbReference type="EC" id="5.1.3.3"/>
    </reaction>
</comment>
<reference evidence="9 10" key="1">
    <citation type="journal article" date="2010" name="J. Bacteriol.">
        <title>Genome sequence of Pantoea ananatis LMG20103, the causative agent of Eucalyptus blight and dieback.</title>
        <authorList>
            <person name="De Maayer P."/>
            <person name="Chan W.Y."/>
            <person name="Venter S.N."/>
            <person name="Toth I.K."/>
            <person name="Birch P.R."/>
            <person name="Joubert F."/>
            <person name="Coutinho T.A."/>
        </authorList>
    </citation>
    <scope>NUCLEOTIDE SEQUENCE [LARGE SCALE GENOMIC DNA]</scope>
    <source>
        <strain evidence="9 10">LMG 20103</strain>
    </source>
</reference>
<dbReference type="InterPro" id="IPR013458">
    <property type="entry name" value="Ald_epimerase_bac"/>
</dbReference>
<evidence type="ECO:0000256" key="6">
    <source>
        <dbReference type="PIRSR" id="PIRSR005096-1"/>
    </source>
</evidence>
<evidence type="ECO:0000256" key="5">
    <source>
        <dbReference type="PIRNR" id="PIRNR005096"/>
    </source>
</evidence>
<dbReference type="GO" id="GO:0005737">
    <property type="term" value="C:cytoplasm"/>
    <property type="evidence" value="ECO:0007669"/>
    <property type="project" value="TreeGrafter"/>
</dbReference>
<feature type="binding site" evidence="8">
    <location>
        <begin position="182"/>
        <end position="184"/>
    </location>
    <ligand>
        <name>beta-D-galactose</name>
        <dbReference type="ChEBI" id="CHEBI:27667"/>
    </ligand>
</feature>
<feature type="active site" description="Proton acceptor" evidence="6">
    <location>
        <position position="316"/>
    </location>
</feature>
<evidence type="ECO:0000313" key="9">
    <source>
        <dbReference type="EMBL" id="ADD76368.1"/>
    </source>
</evidence>
<dbReference type="InterPro" id="IPR014718">
    <property type="entry name" value="GH-type_carb-bd"/>
</dbReference>
<organism evidence="9 10">
    <name type="scientific">Pantoea ananatis (strain LMG 20103)</name>
    <dbReference type="NCBI Taxonomy" id="706191"/>
    <lineage>
        <taxon>Bacteria</taxon>
        <taxon>Pseudomonadati</taxon>
        <taxon>Pseudomonadota</taxon>
        <taxon>Gammaproteobacteria</taxon>
        <taxon>Enterobacterales</taxon>
        <taxon>Erwiniaceae</taxon>
        <taxon>Pantoea</taxon>
    </lineage>
</organism>
<dbReference type="InterPro" id="IPR015443">
    <property type="entry name" value="Aldose_1-epimerase"/>
</dbReference>
<dbReference type="EC" id="5.1.3.3" evidence="5"/>
<dbReference type="GO" id="GO:0030246">
    <property type="term" value="F:carbohydrate binding"/>
    <property type="evidence" value="ECO:0007669"/>
    <property type="project" value="InterPro"/>
</dbReference>
<dbReference type="AlphaFoldDB" id="D4GMN3"/>
<dbReference type="GO" id="GO:0004034">
    <property type="term" value="F:aldose 1-epimerase activity"/>
    <property type="evidence" value="ECO:0007669"/>
    <property type="project" value="UniProtKB-EC"/>
</dbReference>